<evidence type="ECO:0000313" key="2">
    <source>
        <dbReference type="Proteomes" id="UP000246078"/>
    </source>
</evidence>
<dbReference type="VEuPathDB" id="TriTrypDB:Tc_MARK_1989"/>
<accession>A0A2V2W943</accession>
<gene>
    <name evidence="1" type="ORF">C3747_138g48</name>
</gene>
<dbReference type="EMBL" id="PRFC01000138">
    <property type="protein sequence ID" value="PWV05108.1"/>
    <property type="molecule type" value="Genomic_DNA"/>
</dbReference>
<dbReference type="VEuPathDB" id="TriTrypDB:TcCLB.506941.194"/>
<dbReference type="AlphaFoldDB" id="A0A2V2W943"/>
<reference evidence="1 2" key="1">
    <citation type="journal article" date="2018" name="Microb. Genom.">
        <title>Expanding an expanded genome: long-read sequencing of Trypanosoma cruzi.</title>
        <authorList>
            <person name="Berna L."/>
            <person name="Rodriguez M."/>
            <person name="Chiribao M.L."/>
            <person name="Parodi-Talice A."/>
            <person name="Pita S."/>
            <person name="Rijo G."/>
            <person name="Alvarez-Valin F."/>
            <person name="Robello C."/>
        </authorList>
    </citation>
    <scope>NUCLEOTIDE SEQUENCE [LARGE SCALE GENOMIC DNA]</scope>
    <source>
        <strain evidence="1 2">TCC</strain>
    </source>
</reference>
<dbReference type="Proteomes" id="UP000246078">
    <property type="component" value="Unassembled WGS sequence"/>
</dbReference>
<dbReference type="VEuPathDB" id="TriTrypDB:ECC02_000084"/>
<dbReference type="VEuPathDB" id="TriTrypDB:TCDM_06362"/>
<name>A0A2V2W943_TRYCR</name>
<dbReference type="VEuPathDB" id="TriTrypDB:TCSYLVIO_003273"/>
<dbReference type="VEuPathDB" id="TriTrypDB:TcBrA4_0028670"/>
<proteinExistence type="predicted"/>
<dbReference type="VEuPathDB" id="TriTrypDB:TcG_05790"/>
<dbReference type="VEuPathDB" id="TriTrypDB:C4B63_18g301"/>
<comment type="caution">
    <text evidence="1">The sequence shown here is derived from an EMBL/GenBank/DDBJ whole genome shotgun (WGS) entry which is preliminary data.</text>
</comment>
<dbReference type="VEuPathDB" id="TriTrypDB:TcYC6_0097400"/>
<dbReference type="VEuPathDB" id="TriTrypDB:BCY84_01055"/>
<dbReference type="VEuPathDB" id="TriTrypDB:C3747_138g48"/>
<organism evidence="1 2">
    <name type="scientific">Trypanosoma cruzi</name>
    <dbReference type="NCBI Taxonomy" id="5693"/>
    <lineage>
        <taxon>Eukaryota</taxon>
        <taxon>Discoba</taxon>
        <taxon>Euglenozoa</taxon>
        <taxon>Kinetoplastea</taxon>
        <taxon>Metakinetoplastina</taxon>
        <taxon>Trypanosomatida</taxon>
        <taxon>Trypanosomatidae</taxon>
        <taxon>Trypanosoma</taxon>
        <taxon>Schizotrypanum</taxon>
    </lineage>
</organism>
<sequence length="155" mass="17700">MVWPLTPYMVFAFGRHLARLPSHVLGMELRHACEAVQVVGCLPASLGPFDRRKERPPRSRYVSWEKWSEYADVDNIVRVAFFRRRQGVYLIDGPHGNMFDNTRAALGFSKATTCGISCHEVLSRVACVSRRCGEERVTIKARFSDNIQGCWSDEH</sequence>
<protein>
    <submittedName>
        <fullName evidence="1">Uncharacterized protein</fullName>
    </submittedName>
</protein>
<dbReference type="VEuPathDB" id="TriTrypDB:TcCL_ESM05284"/>
<evidence type="ECO:0000313" key="1">
    <source>
        <dbReference type="EMBL" id="PWV05108.1"/>
    </source>
</evidence>